<organism evidence="7">
    <name type="scientific">Arcella intermedia</name>
    <dbReference type="NCBI Taxonomy" id="1963864"/>
    <lineage>
        <taxon>Eukaryota</taxon>
        <taxon>Amoebozoa</taxon>
        <taxon>Tubulinea</taxon>
        <taxon>Elardia</taxon>
        <taxon>Arcellinida</taxon>
        <taxon>Sphaerothecina</taxon>
        <taxon>Arcellidae</taxon>
        <taxon>Arcella</taxon>
    </lineage>
</organism>
<dbReference type="GO" id="GO:0008270">
    <property type="term" value="F:zinc ion binding"/>
    <property type="evidence" value="ECO:0007669"/>
    <property type="project" value="UniProtKB-KW"/>
</dbReference>
<keyword evidence="1 4" id="KW-0479">Metal-binding</keyword>
<dbReference type="PANTHER" id="PTHR36971">
    <property type="entry name" value="UNNAMED PRODUCT"/>
    <property type="match status" value="1"/>
</dbReference>
<feature type="domain" description="C3H1-type" evidence="6">
    <location>
        <begin position="6"/>
        <end position="34"/>
    </location>
</feature>
<evidence type="ECO:0000259" key="6">
    <source>
        <dbReference type="PROSITE" id="PS50103"/>
    </source>
</evidence>
<dbReference type="Gene3D" id="4.10.1000.10">
    <property type="entry name" value="Zinc finger, CCCH-type"/>
    <property type="match status" value="1"/>
</dbReference>
<dbReference type="AlphaFoldDB" id="A0A6B2L592"/>
<evidence type="ECO:0000256" key="4">
    <source>
        <dbReference type="PROSITE-ProRule" id="PRU00723"/>
    </source>
</evidence>
<sequence>MSGEGEGEVRVCKHWLRIKFCYYGDECKYLHPPDIVPSRPFTDKSKRYDGKITSEGKKKRPRVRNFSKTSVFRYFLLDKFGLQFLKSGSGVLDIAGGNGQLAFELLNLSGVPCTIIDPRKTNLQHSYKKLKIGMYWRNRIFAHYNTRSWEESLATGPINPIHYRLFFEEYLWDTQLSMDERLELHQENIKKSCLIRWTKKGLREDQVEEYEYELPQNGMGEEANQPNGVKKTKYIKNKSRAQQVTEIKEDQLEDYDAITDGEAFYINWDEKNQDAEETAPEEEQQEIDPPQQQSTDLNTSHLFQENQEPDEDIGLEKLIEAISGCSIVVGMHPDQAAGAIIDYCLAVGKPFAITPCCVYADQFPKRKLKDGTPVRTDQHFLQYLIEKDPQNILQDTLAFEGKNVVLYSNPSLFVNSIK</sequence>
<evidence type="ECO:0000256" key="1">
    <source>
        <dbReference type="ARBA" id="ARBA00022723"/>
    </source>
</evidence>
<evidence type="ECO:0000256" key="5">
    <source>
        <dbReference type="SAM" id="MobiDB-lite"/>
    </source>
</evidence>
<dbReference type="SMART" id="SM00356">
    <property type="entry name" value="ZnF_C3H1"/>
    <property type="match status" value="1"/>
</dbReference>
<evidence type="ECO:0000313" key="7">
    <source>
        <dbReference type="EMBL" id="NDV32139.1"/>
    </source>
</evidence>
<dbReference type="InterPro" id="IPR036855">
    <property type="entry name" value="Znf_CCCH_sf"/>
</dbReference>
<accession>A0A6B2L592</accession>
<dbReference type="EMBL" id="GIBP01003170">
    <property type="protein sequence ID" value="NDV32139.1"/>
    <property type="molecule type" value="Transcribed_RNA"/>
</dbReference>
<dbReference type="InterPro" id="IPR000571">
    <property type="entry name" value="Znf_CCCH"/>
</dbReference>
<dbReference type="PANTHER" id="PTHR36971:SF1">
    <property type="entry name" value="METHYLTRANSFERASE DOMAIN-CONTAINING PROTEIN"/>
    <property type="match status" value="1"/>
</dbReference>
<feature type="zinc finger region" description="C3H1-type" evidence="4">
    <location>
        <begin position="6"/>
        <end position="34"/>
    </location>
</feature>
<feature type="compositionally biased region" description="Acidic residues" evidence="5">
    <location>
        <begin position="275"/>
        <end position="286"/>
    </location>
</feature>
<proteinExistence type="predicted"/>
<dbReference type="PROSITE" id="PS50103">
    <property type="entry name" value="ZF_C3H1"/>
    <property type="match status" value="1"/>
</dbReference>
<keyword evidence="3 4" id="KW-0862">Zinc</keyword>
<evidence type="ECO:0000256" key="2">
    <source>
        <dbReference type="ARBA" id="ARBA00022771"/>
    </source>
</evidence>
<reference evidence="7" key="1">
    <citation type="journal article" date="2020" name="J. Eukaryot. Microbiol.">
        <title>De novo Sequencing, Assembly and Annotation of the Transcriptome for the Free-Living Testate Amoeba Arcella intermedia.</title>
        <authorList>
            <person name="Ribeiro G.M."/>
            <person name="Porfirio-Sousa A.L."/>
            <person name="Maurer-Alcala X.X."/>
            <person name="Katz L.A."/>
            <person name="Lahr D.J.G."/>
        </authorList>
    </citation>
    <scope>NUCLEOTIDE SEQUENCE</scope>
</reference>
<dbReference type="Pfam" id="PF00642">
    <property type="entry name" value="zf-CCCH"/>
    <property type="match status" value="1"/>
</dbReference>
<keyword evidence="2 4" id="KW-0863">Zinc-finger</keyword>
<dbReference type="SUPFAM" id="SSF90229">
    <property type="entry name" value="CCCH zinc finger"/>
    <property type="match status" value="1"/>
</dbReference>
<name>A0A6B2L592_9EUKA</name>
<feature type="region of interest" description="Disordered" evidence="5">
    <location>
        <begin position="273"/>
        <end position="296"/>
    </location>
</feature>
<protein>
    <recommendedName>
        <fullName evidence="6">C3H1-type domain-containing protein</fullName>
    </recommendedName>
</protein>
<evidence type="ECO:0000256" key="3">
    <source>
        <dbReference type="ARBA" id="ARBA00022833"/>
    </source>
</evidence>
<dbReference type="InterPro" id="IPR029063">
    <property type="entry name" value="SAM-dependent_MTases_sf"/>
</dbReference>
<dbReference type="SUPFAM" id="SSF53335">
    <property type="entry name" value="S-adenosyl-L-methionine-dependent methyltransferases"/>
    <property type="match status" value="1"/>
</dbReference>